<dbReference type="InterPro" id="IPR001647">
    <property type="entry name" value="HTH_TetR"/>
</dbReference>
<sequence length="200" mass="21419">MGRADAARGKSATGQTPAGRRVLAAASRLFYERGVNAVGVETIAAEADVTKKTLYDRFGSKDELITAYLRERDERWRADVRALLDSRTGDPKAQMEAVFEVLDAWQRAGDRYGCAFARACLDLPPAHPAHAVARGQKSWLLARLREAADAADATDPGGLAEMLLVLHEGACAASVSGALPDALDSAREAARLLIDGRCAR</sequence>
<dbReference type="PROSITE" id="PS50977">
    <property type="entry name" value="HTH_TETR_2"/>
    <property type="match status" value="1"/>
</dbReference>
<dbReference type="SUPFAM" id="SSF46689">
    <property type="entry name" value="Homeodomain-like"/>
    <property type="match status" value="1"/>
</dbReference>
<dbReference type="PANTHER" id="PTHR30055">
    <property type="entry name" value="HTH-TYPE TRANSCRIPTIONAL REGULATOR RUTR"/>
    <property type="match status" value="1"/>
</dbReference>
<evidence type="ECO:0000256" key="2">
    <source>
        <dbReference type="PROSITE-ProRule" id="PRU00335"/>
    </source>
</evidence>
<reference evidence="4 5" key="1">
    <citation type="journal article" date="2019" name="Int. J. Syst. Evol. Microbiol.">
        <title>The Global Catalogue of Microorganisms (GCM) 10K type strain sequencing project: providing services to taxonomists for standard genome sequencing and annotation.</title>
        <authorList>
            <consortium name="The Broad Institute Genomics Platform"/>
            <consortium name="The Broad Institute Genome Sequencing Center for Infectious Disease"/>
            <person name="Wu L."/>
            <person name="Ma J."/>
        </authorList>
    </citation>
    <scope>NUCLEOTIDE SEQUENCE [LARGE SCALE GENOMIC DNA]</scope>
    <source>
        <strain evidence="4 5">JCM 5062</strain>
    </source>
</reference>
<keyword evidence="1 2" id="KW-0238">DNA-binding</keyword>
<evidence type="ECO:0000313" key="4">
    <source>
        <dbReference type="EMBL" id="GAA2500159.1"/>
    </source>
</evidence>
<dbReference type="Gene3D" id="1.10.357.10">
    <property type="entry name" value="Tetracycline Repressor, domain 2"/>
    <property type="match status" value="1"/>
</dbReference>
<evidence type="ECO:0000259" key="3">
    <source>
        <dbReference type="PROSITE" id="PS50977"/>
    </source>
</evidence>
<name>A0ABN3MDG1_9ACTN</name>
<proteinExistence type="predicted"/>
<accession>A0ABN3MDG1</accession>
<feature type="domain" description="HTH tetR-type" evidence="3">
    <location>
        <begin position="16"/>
        <end position="76"/>
    </location>
</feature>
<dbReference type="Proteomes" id="UP001499942">
    <property type="component" value="Unassembled WGS sequence"/>
</dbReference>
<dbReference type="PRINTS" id="PR00455">
    <property type="entry name" value="HTHTETR"/>
</dbReference>
<gene>
    <name evidence="4" type="ORF">GCM10010393_35710</name>
</gene>
<organism evidence="4 5">
    <name type="scientific">Streptomyces gobitricini</name>
    <dbReference type="NCBI Taxonomy" id="68211"/>
    <lineage>
        <taxon>Bacteria</taxon>
        <taxon>Bacillati</taxon>
        <taxon>Actinomycetota</taxon>
        <taxon>Actinomycetes</taxon>
        <taxon>Kitasatosporales</taxon>
        <taxon>Streptomycetaceae</taxon>
        <taxon>Streptomyces</taxon>
    </lineage>
</organism>
<protein>
    <submittedName>
        <fullName evidence="4">TetR/AcrR family transcriptional regulator</fullName>
    </submittedName>
</protein>
<comment type="caution">
    <text evidence="4">The sequence shown here is derived from an EMBL/GenBank/DDBJ whole genome shotgun (WGS) entry which is preliminary data.</text>
</comment>
<dbReference type="InterPro" id="IPR050109">
    <property type="entry name" value="HTH-type_TetR-like_transc_reg"/>
</dbReference>
<evidence type="ECO:0000313" key="5">
    <source>
        <dbReference type="Proteomes" id="UP001499942"/>
    </source>
</evidence>
<keyword evidence="5" id="KW-1185">Reference proteome</keyword>
<evidence type="ECO:0000256" key="1">
    <source>
        <dbReference type="ARBA" id="ARBA00023125"/>
    </source>
</evidence>
<dbReference type="PANTHER" id="PTHR30055:SF200">
    <property type="entry name" value="HTH-TYPE TRANSCRIPTIONAL REPRESSOR BDCR"/>
    <property type="match status" value="1"/>
</dbReference>
<feature type="DNA-binding region" description="H-T-H motif" evidence="2">
    <location>
        <begin position="39"/>
        <end position="58"/>
    </location>
</feature>
<dbReference type="InterPro" id="IPR009057">
    <property type="entry name" value="Homeodomain-like_sf"/>
</dbReference>
<dbReference type="InterPro" id="IPR036271">
    <property type="entry name" value="Tet_transcr_reg_TetR-rel_C_sf"/>
</dbReference>
<dbReference type="SUPFAM" id="SSF48498">
    <property type="entry name" value="Tetracyclin repressor-like, C-terminal domain"/>
    <property type="match status" value="1"/>
</dbReference>
<dbReference type="Pfam" id="PF00440">
    <property type="entry name" value="TetR_N"/>
    <property type="match status" value="1"/>
</dbReference>
<dbReference type="EMBL" id="BAAASR010000018">
    <property type="protein sequence ID" value="GAA2500159.1"/>
    <property type="molecule type" value="Genomic_DNA"/>
</dbReference>